<name>A0A401GPU1_9APHY</name>
<protein>
    <submittedName>
        <fullName evidence="1">Uncharacterized protein</fullName>
    </submittedName>
</protein>
<dbReference type="GeneID" id="38781150"/>
<accession>A0A401GPU1</accession>
<dbReference type="EMBL" id="BFAD01000006">
    <property type="protein sequence ID" value="GBE84233.1"/>
    <property type="molecule type" value="Genomic_DNA"/>
</dbReference>
<keyword evidence="2" id="KW-1185">Reference proteome</keyword>
<proteinExistence type="predicted"/>
<organism evidence="1 2">
    <name type="scientific">Sparassis crispa</name>
    <dbReference type="NCBI Taxonomy" id="139825"/>
    <lineage>
        <taxon>Eukaryota</taxon>
        <taxon>Fungi</taxon>
        <taxon>Dikarya</taxon>
        <taxon>Basidiomycota</taxon>
        <taxon>Agaricomycotina</taxon>
        <taxon>Agaricomycetes</taxon>
        <taxon>Polyporales</taxon>
        <taxon>Sparassidaceae</taxon>
        <taxon>Sparassis</taxon>
    </lineage>
</organism>
<comment type="caution">
    <text evidence="1">The sequence shown here is derived from an EMBL/GenBank/DDBJ whole genome shotgun (WGS) entry which is preliminary data.</text>
</comment>
<dbReference type="Proteomes" id="UP000287166">
    <property type="component" value="Unassembled WGS sequence"/>
</dbReference>
<sequence length="105" mass="11695">MKPALAHILSTQWKYHDRIHEKIAHCLYQTSQLAGFSGKVVCGRRIGRETGLTLGIPLPSWACYSNGNVYPEDEEEDDGSHGIPGLSSELEAIHLVDFFDDLGRQ</sequence>
<dbReference type="InParanoid" id="A0A401GPU1"/>
<gene>
    <name evidence="1" type="ORF">SCP_0602110</name>
</gene>
<dbReference type="OrthoDB" id="2676448at2759"/>
<evidence type="ECO:0000313" key="2">
    <source>
        <dbReference type="Proteomes" id="UP000287166"/>
    </source>
</evidence>
<dbReference type="RefSeq" id="XP_027615146.1">
    <property type="nucleotide sequence ID" value="XM_027759345.1"/>
</dbReference>
<reference evidence="1 2" key="1">
    <citation type="journal article" date="2018" name="Sci. Rep.">
        <title>Genome sequence of the cauliflower mushroom Sparassis crispa (Hanabiratake) and its association with beneficial usage.</title>
        <authorList>
            <person name="Kiyama R."/>
            <person name="Furutani Y."/>
            <person name="Kawaguchi K."/>
            <person name="Nakanishi T."/>
        </authorList>
    </citation>
    <scope>NUCLEOTIDE SEQUENCE [LARGE SCALE GENOMIC DNA]</scope>
</reference>
<dbReference type="AlphaFoldDB" id="A0A401GPU1"/>
<evidence type="ECO:0000313" key="1">
    <source>
        <dbReference type="EMBL" id="GBE84233.1"/>
    </source>
</evidence>